<feature type="compositionally biased region" description="Basic and acidic residues" evidence="1">
    <location>
        <begin position="175"/>
        <end position="187"/>
    </location>
</feature>
<dbReference type="AlphaFoldDB" id="M2QFZ9"/>
<evidence type="ECO:0000313" key="3">
    <source>
        <dbReference type="Proteomes" id="UP000016930"/>
    </source>
</evidence>
<proteinExistence type="predicted"/>
<feature type="region of interest" description="Disordered" evidence="1">
    <location>
        <begin position="454"/>
        <end position="505"/>
    </location>
</feature>
<evidence type="ECO:0000256" key="1">
    <source>
        <dbReference type="SAM" id="MobiDB-lite"/>
    </source>
</evidence>
<dbReference type="Proteomes" id="UP000016930">
    <property type="component" value="Unassembled WGS sequence"/>
</dbReference>
<feature type="compositionally biased region" description="Basic and acidic residues" evidence="1">
    <location>
        <begin position="238"/>
        <end position="248"/>
    </location>
</feature>
<feature type="compositionally biased region" description="Polar residues" evidence="1">
    <location>
        <begin position="188"/>
        <end position="200"/>
    </location>
</feature>
<evidence type="ECO:0000313" key="2">
    <source>
        <dbReference type="EMBL" id="EMD30930.1"/>
    </source>
</evidence>
<feature type="compositionally biased region" description="Basic and acidic residues" evidence="1">
    <location>
        <begin position="11"/>
        <end position="23"/>
    </location>
</feature>
<dbReference type="EMBL" id="KB445828">
    <property type="protein sequence ID" value="EMD30930.1"/>
    <property type="molecule type" value="Genomic_DNA"/>
</dbReference>
<feature type="region of interest" description="Disordered" evidence="1">
    <location>
        <begin position="1"/>
        <end position="270"/>
    </location>
</feature>
<protein>
    <submittedName>
        <fullName evidence="2">Uncharacterized protein</fullName>
    </submittedName>
</protein>
<feature type="compositionally biased region" description="Polar residues" evidence="1">
    <location>
        <begin position="469"/>
        <end position="481"/>
    </location>
</feature>
<dbReference type="HOGENOM" id="CLU_504311_0_0_1"/>
<name>M2QFZ9_CERS8</name>
<feature type="compositionally biased region" description="Basic and acidic residues" evidence="1">
    <location>
        <begin position="53"/>
        <end position="62"/>
    </location>
</feature>
<reference evidence="2 3" key="1">
    <citation type="journal article" date="2012" name="Proc. Natl. Acad. Sci. U.S.A.">
        <title>Comparative genomics of Ceriporiopsis subvermispora and Phanerochaete chrysosporium provide insight into selective ligninolysis.</title>
        <authorList>
            <person name="Fernandez-Fueyo E."/>
            <person name="Ruiz-Duenas F.J."/>
            <person name="Ferreira P."/>
            <person name="Floudas D."/>
            <person name="Hibbett D.S."/>
            <person name="Canessa P."/>
            <person name="Larrondo L.F."/>
            <person name="James T.Y."/>
            <person name="Seelenfreund D."/>
            <person name="Lobos S."/>
            <person name="Polanco R."/>
            <person name="Tello M."/>
            <person name="Honda Y."/>
            <person name="Watanabe T."/>
            <person name="Watanabe T."/>
            <person name="Ryu J.S."/>
            <person name="Kubicek C.P."/>
            <person name="Schmoll M."/>
            <person name="Gaskell J."/>
            <person name="Hammel K.E."/>
            <person name="St John F.J."/>
            <person name="Vanden Wymelenberg A."/>
            <person name="Sabat G."/>
            <person name="Splinter BonDurant S."/>
            <person name="Syed K."/>
            <person name="Yadav J.S."/>
            <person name="Doddapaneni H."/>
            <person name="Subramanian V."/>
            <person name="Lavin J.L."/>
            <person name="Oguiza J.A."/>
            <person name="Perez G."/>
            <person name="Pisabarro A.G."/>
            <person name="Ramirez L."/>
            <person name="Santoyo F."/>
            <person name="Master E."/>
            <person name="Coutinho P.M."/>
            <person name="Henrissat B."/>
            <person name="Lombard V."/>
            <person name="Magnuson J.K."/>
            <person name="Kuees U."/>
            <person name="Hori C."/>
            <person name="Igarashi K."/>
            <person name="Samejima M."/>
            <person name="Held B.W."/>
            <person name="Barry K.W."/>
            <person name="LaButti K.M."/>
            <person name="Lapidus A."/>
            <person name="Lindquist E.A."/>
            <person name="Lucas S.M."/>
            <person name="Riley R."/>
            <person name="Salamov A.A."/>
            <person name="Hoffmeister D."/>
            <person name="Schwenk D."/>
            <person name="Hadar Y."/>
            <person name="Yarden O."/>
            <person name="de Vries R.P."/>
            <person name="Wiebenga A."/>
            <person name="Stenlid J."/>
            <person name="Eastwood D."/>
            <person name="Grigoriev I.V."/>
            <person name="Berka R.M."/>
            <person name="Blanchette R.A."/>
            <person name="Kersten P."/>
            <person name="Martinez A.T."/>
            <person name="Vicuna R."/>
            <person name="Cullen D."/>
        </authorList>
    </citation>
    <scope>NUCLEOTIDE SEQUENCE [LARGE SCALE GENOMIC DNA]</scope>
    <source>
        <strain evidence="2 3">B</strain>
    </source>
</reference>
<feature type="compositionally biased region" description="Polar residues" evidence="1">
    <location>
        <begin position="38"/>
        <end position="52"/>
    </location>
</feature>
<organism evidence="2 3">
    <name type="scientific">Ceriporiopsis subvermispora (strain B)</name>
    <name type="common">White-rot fungus</name>
    <name type="synonym">Gelatoporia subvermispora</name>
    <dbReference type="NCBI Taxonomy" id="914234"/>
    <lineage>
        <taxon>Eukaryota</taxon>
        <taxon>Fungi</taxon>
        <taxon>Dikarya</taxon>
        <taxon>Basidiomycota</taxon>
        <taxon>Agaricomycotina</taxon>
        <taxon>Agaricomycetes</taxon>
        <taxon>Polyporales</taxon>
        <taxon>Gelatoporiaceae</taxon>
        <taxon>Gelatoporia</taxon>
    </lineage>
</organism>
<keyword evidence="3" id="KW-1185">Reference proteome</keyword>
<sequence length="540" mass="59588">MASSSSKRSTRLADNRITEPPEKKTRRKENLTSPRGEASSNPPRLRKSSNMSRLERGNHVLELDVPESEGISHPRMGKRSSRRQLSSKAKPSRETVIDLTSPPQSPEKLHQVSVTCVESPPKLGDEAEPTSSLTTPHSKAAAKGNARALPTPPPIVIRHHLRGSFPRLVDDTGDCSEKSHPSLEKYRQNASSAVTTNVVSPSALEPPQADDDLIINLSPQDASEGRDDIVPSSQTQELHADTPREGRRISSPPERPPESSTFHRRSSTVVPTSQSLECELRILHKPWTTWKSIETSRVTRSQLSEVDLTETFPRGAGIQTPPVERRDYSVASSQSQVETEIRIAYHPLPSSAASTAHNGDDHKVPHQKHAACMILRQMAHTRVPSSGTAPKICDSIVFATTKHIAAEYDATDDAEPLGQEDTSASTVFLEPKEETHRSPSSPLAVQHYPNLHAQRIRPAPPPRPEGSSALGSRTSPPQHTHSYVHASYFPSNEDPVVNSDPTRGDLEYEAESQYRDYSEESSLRSVVWDFLEMFDETQAE</sequence>
<gene>
    <name evidence="2" type="ORF">CERSUDRAFT_100846</name>
</gene>
<accession>M2QFZ9</accession>